<evidence type="ECO:0000256" key="1">
    <source>
        <dbReference type="ARBA" id="ARBA00004613"/>
    </source>
</evidence>
<evidence type="ECO:0008006" key="9">
    <source>
        <dbReference type="Google" id="ProtNLM"/>
    </source>
</evidence>
<keyword evidence="3" id="KW-0713">Self-incompatibility</keyword>
<dbReference type="Pfam" id="PF05938">
    <property type="entry name" value="Self-incomp_S1"/>
    <property type="match status" value="1"/>
</dbReference>
<keyword evidence="4" id="KW-0964">Secreted</keyword>
<keyword evidence="8" id="KW-1185">Reference proteome</keyword>
<organism evidence="7 8">
    <name type="scientific">Flemingia macrophylla</name>
    <dbReference type="NCBI Taxonomy" id="520843"/>
    <lineage>
        <taxon>Eukaryota</taxon>
        <taxon>Viridiplantae</taxon>
        <taxon>Streptophyta</taxon>
        <taxon>Embryophyta</taxon>
        <taxon>Tracheophyta</taxon>
        <taxon>Spermatophyta</taxon>
        <taxon>Magnoliopsida</taxon>
        <taxon>eudicotyledons</taxon>
        <taxon>Gunneridae</taxon>
        <taxon>Pentapetalae</taxon>
        <taxon>rosids</taxon>
        <taxon>fabids</taxon>
        <taxon>Fabales</taxon>
        <taxon>Fabaceae</taxon>
        <taxon>Papilionoideae</taxon>
        <taxon>50 kb inversion clade</taxon>
        <taxon>NPAAA clade</taxon>
        <taxon>indigoferoid/millettioid clade</taxon>
        <taxon>Phaseoleae</taxon>
        <taxon>Flemingia</taxon>
    </lineage>
</organism>
<dbReference type="EMBL" id="JBGMDY010000006">
    <property type="protein sequence ID" value="KAL2330306.1"/>
    <property type="molecule type" value="Genomic_DNA"/>
</dbReference>
<protein>
    <recommendedName>
        <fullName evidence="9">S-protein homolog</fullName>
    </recommendedName>
</protein>
<comment type="subcellular location">
    <subcellularLocation>
        <location evidence="1">Secreted</location>
    </subcellularLocation>
</comment>
<keyword evidence="5 6" id="KW-0732">Signal</keyword>
<comment type="similarity">
    <text evidence="2">Belongs to the plant self-incompatibility (S1) protein family.</text>
</comment>
<proteinExistence type="inferred from homology"/>
<dbReference type="GO" id="GO:0005576">
    <property type="term" value="C:extracellular region"/>
    <property type="evidence" value="ECO:0007669"/>
    <property type="project" value="UniProtKB-SubCell"/>
</dbReference>
<evidence type="ECO:0000256" key="5">
    <source>
        <dbReference type="ARBA" id="ARBA00022729"/>
    </source>
</evidence>
<dbReference type="AlphaFoldDB" id="A0ABD1M3H9"/>
<gene>
    <name evidence="7" type="ORF">Fmac_017887</name>
</gene>
<feature type="signal peptide" evidence="6">
    <location>
        <begin position="1"/>
        <end position="26"/>
    </location>
</feature>
<dbReference type="GO" id="GO:0060320">
    <property type="term" value="P:rejection of self pollen"/>
    <property type="evidence" value="ECO:0007669"/>
    <property type="project" value="UniProtKB-KW"/>
</dbReference>
<evidence type="ECO:0000256" key="4">
    <source>
        <dbReference type="ARBA" id="ARBA00022525"/>
    </source>
</evidence>
<dbReference type="InterPro" id="IPR010264">
    <property type="entry name" value="Self-incomp_S1"/>
</dbReference>
<evidence type="ECO:0000256" key="2">
    <source>
        <dbReference type="ARBA" id="ARBA00005581"/>
    </source>
</evidence>
<evidence type="ECO:0000313" key="7">
    <source>
        <dbReference type="EMBL" id="KAL2330306.1"/>
    </source>
</evidence>
<evidence type="ECO:0000256" key="3">
    <source>
        <dbReference type="ARBA" id="ARBA00022471"/>
    </source>
</evidence>
<accession>A0ABD1M3H9</accession>
<reference evidence="7 8" key="1">
    <citation type="submission" date="2024-08" db="EMBL/GenBank/DDBJ databases">
        <title>Insights into the chromosomal genome structure of Flemingia macrophylla.</title>
        <authorList>
            <person name="Ding Y."/>
            <person name="Zhao Y."/>
            <person name="Bi W."/>
            <person name="Wu M."/>
            <person name="Zhao G."/>
            <person name="Gong Y."/>
            <person name="Li W."/>
            <person name="Zhang P."/>
        </authorList>
    </citation>
    <scope>NUCLEOTIDE SEQUENCE [LARGE SCALE GENOMIC DNA]</scope>
    <source>
        <strain evidence="7">DYQJB</strain>
        <tissue evidence="7">Leaf</tissue>
    </source>
</reference>
<sequence length="137" mass="15948">MSSFARGRSVTMVRVFMFLLLPAKKAMVVNQLHIVVRNGLEGNFDLTVSCNNIEPAHRLIHPDLVFEWIYTGGVSPNKPPFLCSFQWKGGPFHSFNLFDPLWEFDCYPTCHWYIKQTGPCRWYYGGNRSAYFCSKWN</sequence>
<dbReference type="Proteomes" id="UP001603857">
    <property type="component" value="Unassembled WGS sequence"/>
</dbReference>
<name>A0ABD1M3H9_9FABA</name>
<comment type="caution">
    <text evidence="7">The sequence shown here is derived from an EMBL/GenBank/DDBJ whole genome shotgun (WGS) entry which is preliminary data.</text>
</comment>
<evidence type="ECO:0000256" key="6">
    <source>
        <dbReference type="SAM" id="SignalP"/>
    </source>
</evidence>
<feature type="chain" id="PRO_5044824088" description="S-protein homolog" evidence="6">
    <location>
        <begin position="27"/>
        <end position="137"/>
    </location>
</feature>
<evidence type="ECO:0000313" key="8">
    <source>
        <dbReference type="Proteomes" id="UP001603857"/>
    </source>
</evidence>